<sequence length="74" mass="8411">MVVREKVHRASSTAGMEVTGSPVLTNLSIRRLLDSRIIFRLSLKIFGVIHSYKRPVWPSGRVAARVIEDHIEEK</sequence>
<dbReference type="EMBL" id="KI299217">
    <property type="protein sequence ID" value="ERZ97894.1"/>
    <property type="molecule type" value="Genomic_DNA"/>
</dbReference>
<dbReference type="HOGENOM" id="CLU_2689091_0_0_1"/>
<protein>
    <submittedName>
        <fullName evidence="1">Uncharacterized protein</fullName>
    </submittedName>
</protein>
<accession>U9SPQ7</accession>
<evidence type="ECO:0000313" key="1">
    <source>
        <dbReference type="EMBL" id="ERZ97894.1"/>
    </source>
</evidence>
<dbReference type="AlphaFoldDB" id="U9SPQ7"/>
<gene>
    <name evidence="1" type="ORF">GLOINDRAFT_11097</name>
</gene>
<reference evidence="1" key="1">
    <citation type="submission" date="2013-07" db="EMBL/GenBank/DDBJ databases">
        <title>The genome of an arbuscular mycorrhizal fungus provides insights into the evolution of the oldest plant symbiosis.</title>
        <authorList>
            <consortium name="DOE Joint Genome Institute"/>
            <person name="Tisserant E."/>
            <person name="Malbreil M."/>
            <person name="Kuo A."/>
            <person name="Kohler A."/>
            <person name="Symeonidi A."/>
            <person name="Balestrini R."/>
            <person name="Charron P."/>
            <person name="Duensing N."/>
            <person name="Frei-dit-Frey N."/>
            <person name="Gianinazzi-Pearson V."/>
            <person name="Gilbert B."/>
            <person name="Handa Y."/>
            <person name="Hijri M."/>
            <person name="Kaul R."/>
            <person name="Kawaguchi M."/>
            <person name="Krajinski F."/>
            <person name="Lammers P."/>
            <person name="Lapierre D."/>
            <person name="Masclaux F.G."/>
            <person name="Murat C."/>
            <person name="Morin E."/>
            <person name="Ndikumana S."/>
            <person name="Pagni M."/>
            <person name="Petitpierre D."/>
            <person name="Requena N."/>
            <person name="Rosikiewicz P."/>
            <person name="Riley R."/>
            <person name="Saito K."/>
            <person name="San Clemente H."/>
            <person name="Shapiro H."/>
            <person name="van Tuinen D."/>
            <person name="Becard G."/>
            <person name="Bonfante P."/>
            <person name="Paszkowski U."/>
            <person name="Shachar-Hill Y."/>
            <person name="Young J.P."/>
            <person name="Sanders I.R."/>
            <person name="Henrissat B."/>
            <person name="Rensing S.A."/>
            <person name="Grigoriev I.V."/>
            <person name="Corradi N."/>
            <person name="Roux C."/>
            <person name="Martin F."/>
        </authorList>
    </citation>
    <scope>NUCLEOTIDE SEQUENCE</scope>
    <source>
        <strain evidence="1">DAOM 197198</strain>
    </source>
</reference>
<name>U9SPQ7_RHIID</name>
<organism evidence="1">
    <name type="scientific">Rhizophagus irregularis (strain DAOM 181602 / DAOM 197198 / MUCL 43194)</name>
    <name type="common">Arbuscular mycorrhizal fungus</name>
    <name type="synonym">Glomus intraradices</name>
    <dbReference type="NCBI Taxonomy" id="747089"/>
    <lineage>
        <taxon>Eukaryota</taxon>
        <taxon>Fungi</taxon>
        <taxon>Fungi incertae sedis</taxon>
        <taxon>Mucoromycota</taxon>
        <taxon>Glomeromycotina</taxon>
        <taxon>Glomeromycetes</taxon>
        <taxon>Glomerales</taxon>
        <taxon>Glomeraceae</taxon>
        <taxon>Rhizophagus</taxon>
    </lineage>
</organism>
<proteinExistence type="predicted"/>